<reference evidence="2 3" key="1">
    <citation type="submission" date="2020-04" db="EMBL/GenBank/DDBJ databases">
        <title>Complete genome of a Psychrophilic, Marine, Gas Vacuolate Bacterium Polaromonas vacuolata KCTC 22033T.</title>
        <authorList>
            <person name="Hwang K."/>
            <person name="Kim K.M."/>
        </authorList>
    </citation>
    <scope>NUCLEOTIDE SEQUENCE [LARGE SCALE GENOMIC DNA]</scope>
    <source>
        <strain evidence="2 3">KCTC 22033</strain>
    </source>
</reference>
<protein>
    <recommendedName>
        <fullName evidence="4">HEPN domain-containing protein</fullName>
    </recommendedName>
</protein>
<proteinExistence type="predicted"/>
<feature type="region of interest" description="Disordered" evidence="1">
    <location>
        <begin position="98"/>
        <end position="118"/>
    </location>
</feature>
<dbReference type="KEGG" id="pvac:HC248_00323"/>
<sequence>MRLVSQLEGYEKTRLLARHAAATAEIKRHIETANAWLTDAQKVQNSPETRFSVANSAGHALLMAAIKMQGFRPTSGKGHRQILYQLLDTLLPAAAAAKKTLSNSDNTRNRAEYDGDDMDVTQGQIDDIVDAVKNVLQEVTHLFKRYQTAQAAPKKPSQ</sequence>
<evidence type="ECO:0000256" key="1">
    <source>
        <dbReference type="SAM" id="MobiDB-lite"/>
    </source>
</evidence>
<dbReference type="Proteomes" id="UP000502041">
    <property type="component" value="Chromosome"/>
</dbReference>
<dbReference type="RefSeq" id="WP_168920977.1">
    <property type="nucleotide sequence ID" value="NZ_CP051461.1"/>
</dbReference>
<evidence type="ECO:0008006" key="4">
    <source>
        <dbReference type="Google" id="ProtNLM"/>
    </source>
</evidence>
<evidence type="ECO:0000313" key="3">
    <source>
        <dbReference type="Proteomes" id="UP000502041"/>
    </source>
</evidence>
<organism evidence="2 3">
    <name type="scientific">Polaromonas vacuolata</name>
    <dbReference type="NCBI Taxonomy" id="37448"/>
    <lineage>
        <taxon>Bacteria</taxon>
        <taxon>Pseudomonadati</taxon>
        <taxon>Pseudomonadota</taxon>
        <taxon>Betaproteobacteria</taxon>
        <taxon>Burkholderiales</taxon>
        <taxon>Comamonadaceae</taxon>
        <taxon>Polaromonas</taxon>
    </lineage>
</organism>
<keyword evidence="3" id="KW-1185">Reference proteome</keyword>
<name>A0A6H2H5D3_9BURK</name>
<dbReference type="Gene3D" id="1.20.120.330">
    <property type="entry name" value="Nucleotidyltransferases domain 2"/>
    <property type="match status" value="1"/>
</dbReference>
<evidence type="ECO:0000313" key="2">
    <source>
        <dbReference type="EMBL" id="QJC55060.1"/>
    </source>
</evidence>
<dbReference type="AlphaFoldDB" id="A0A6H2H5D3"/>
<accession>A0A6H2H5D3</accession>
<dbReference type="EMBL" id="CP051461">
    <property type="protein sequence ID" value="QJC55060.1"/>
    <property type="molecule type" value="Genomic_DNA"/>
</dbReference>
<gene>
    <name evidence="2" type="ORF">HC248_00323</name>
</gene>